<organism evidence="4 5">
    <name type="scientific">Lentibacillus cibarius</name>
    <dbReference type="NCBI Taxonomy" id="2583219"/>
    <lineage>
        <taxon>Bacteria</taxon>
        <taxon>Bacillati</taxon>
        <taxon>Bacillota</taxon>
        <taxon>Bacilli</taxon>
        <taxon>Bacillales</taxon>
        <taxon>Bacillaceae</taxon>
        <taxon>Lentibacillus</taxon>
    </lineage>
</organism>
<comment type="catalytic activity">
    <reaction evidence="3">
        <text>cytidine(34) in elongator tRNA(Met) + acetate + ATP = N(4)-acetylcytidine(34) in elongator tRNA(Met) + AMP + diphosphate</text>
        <dbReference type="Rhea" id="RHEA:58144"/>
        <dbReference type="Rhea" id="RHEA-COMP:10693"/>
        <dbReference type="Rhea" id="RHEA-COMP:10694"/>
        <dbReference type="ChEBI" id="CHEBI:30089"/>
        <dbReference type="ChEBI" id="CHEBI:30616"/>
        <dbReference type="ChEBI" id="CHEBI:33019"/>
        <dbReference type="ChEBI" id="CHEBI:74900"/>
        <dbReference type="ChEBI" id="CHEBI:82748"/>
        <dbReference type="ChEBI" id="CHEBI:456215"/>
    </reaction>
</comment>
<dbReference type="Proteomes" id="UP000319280">
    <property type="component" value="Unassembled WGS sequence"/>
</dbReference>
<evidence type="ECO:0000256" key="1">
    <source>
        <dbReference type="ARBA" id="ARBA00022598"/>
    </source>
</evidence>
<dbReference type="PANTHER" id="PTHR37825:SF1">
    <property type="entry name" value="TRNA(MET) CYTIDINE ACETATE LIGASE"/>
    <property type="match status" value="1"/>
</dbReference>
<protein>
    <recommendedName>
        <fullName evidence="3">tRNA(Met) cytidine acetate ligase</fullName>
        <ecNumber evidence="3">6.3.4.-</ecNumber>
    </recommendedName>
</protein>
<dbReference type="GO" id="GO:0005524">
    <property type="term" value="F:ATP binding"/>
    <property type="evidence" value="ECO:0007669"/>
    <property type="project" value="UniProtKB-KW"/>
</dbReference>
<dbReference type="InterPro" id="IPR014729">
    <property type="entry name" value="Rossmann-like_a/b/a_fold"/>
</dbReference>
<accession>A0A549YK86</accession>
<dbReference type="HAMAP" id="MF_01539">
    <property type="entry name" value="TmcAL"/>
    <property type="match status" value="1"/>
</dbReference>
<comment type="caution">
    <text evidence="3">Lacks conserved residue(s) required for the propagation of feature annotation.</text>
</comment>
<keyword evidence="5" id="KW-1185">Reference proteome</keyword>
<dbReference type="GO" id="GO:0016740">
    <property type="term" value="F:transferase activity"/>
    <property type="evidence" value="ECO:0007669"/>
    <property type="project" value="UniProtKB-KW"/>
</dbReference>
<dbReference type="EMBL" id="VJMZ01000001">
    <property type="protein sequence ID" value="TRM12295.1"/>
    <property type="molecule type" value="Genomic_DNA"/>
</dbReference>
<keyword evidence="3" id="KW-0963">Cytoplasm</keyword>
<keyword evidence="4" id="KW-0808">Transferase</keyword>
<keyword evidence="3" id="KW-0820">tRNA-binding</keyword>
<dbReference type="RefSeq" id="WP_142791309.1">
    <property type="nucleotide sequence ID" value="NZ_VJMZ01000001.1"/>
</dbReference>
<comment type="function">
    <text evidence="3">Catalyzes the formation of N(4)-acetylcytidine (ac(4)C) at the wobble position of elongator tRNA(Met), using acetate and ATP as substrates. First activates an acetate ion to form acetyladenylate (Ac-AMP) and then transfers the acetyl group to tRNA to form ac(4)C34.</text>
</comment>
<proteinExistence type="inferred from homology"/>
<dbReference type="InterPro" id="IPR008513">
    <property type="entry name" value="tRNA(Met)_cyd_acetate_ligase"/>
</dbReference>
<keyword evidence="1 3" id="KW-0436">Ligase</keyword>
<dbReference type="EC" id="6.3.4.-" evidence="3"/>
<feature type="binding site" evidence="3">
    <location>
        <position position="187"/>
    </location>
    <ligand>
        <name>ATP</name>
        <dbReference type="ChEBI" id="CHEBI:30616"/>
    </ligand>
</feature>
<evidence type="ECO:0000256" key="3">
    <source>
        <dbReference type="HAMAP-Rule" id="MF_01539"/>
    </source>
</evidence>
<feature type="binding site" evidence="3">
    <location>
        <position position="162"/>
    </location>
    <ligand>
        <name>ATP</name>
        <dbReference type="ChEBI" id="CHEBI:30616"/>
    </ligand>
</feature>
<dbReference type="GO" id="GO:0005737">
    <property type="term" value="C:cytoplasm"/>
    <property type="evidence" value="ECO:0007669"/>
    <property type="project" value="UniProtKB-SubCell"/>
</dbReference>
<dbReference type="AlphaFoldDB" id="A0A549YK86"/>
<keyword evidence="3" id="KW-0694">RNA-binding</keyword>
<keyword evidence="3" id="KW-0547">Nucleotide-binding</keyword>
<dbReference type="SUPFAM" id="SSF52374">
    <property type="entry name" value="Nucleotidylyl transferase"/>
    <property type="match status" value="1"/>
</dbReference>
<keyword evidence="2 3" id="KW-0819">tRNA processing</keyword>
<dbReference type="Gene3D" id="3.40.50.620">
    <property type="entry name" value="HUPs"/>
    <property type="match status" value="1"/>
</dbReference>
<dbReference type="NCBIfam" id="NF010191">
    <property type="entry name" value="PRK13670.1"/>
    <property type="match status" value="1"/>
</dbReference>
<reference evidence="4 5" key="1">
    <citation type="submission" date="2019-07" db="EMBL/GenBank/DDBJ databases">
        <title>Genomic analysis of Lentibacillus sp. NKC851-2.</title>
        <authorList>
            <person name="Oh Y.J."/>
        </authorList>
    </citation>
    <scope>NUCLEOTIDE SEQUENCE [LARGE SCALE GENOMIC DNA]</scope>
    <source>
        <strain evidence="4 5">NKC851-2</strain>
    </source>
</reference>
<feature type="binding site" evidence="3">
    <location>
        <begin position="7"/>
        <end position="20"/>
    </location>
    <ligand>
        <name>ATP</name>
        <dbReference type="ChEBI" id="CHEBI:30616"/>
    </ligand>
</feature>
<dbReference type="GO" id="GO:0016879">
    <property type="term" value="F:ligase activity, forming carbon-nitrogen bonds"/>
    <property type="evidence" value="ECO:0007669"/>
    <property type="project" value="UniProtKB-UniRule"/>
</dbReference>
<comment type="caution">
    <text evidence="4">The sequence shown here is derived from an EMBL/GenBank/DDBJ whole genome shotgun (WGS) entry which is preliminary data.</text>
</comment>
<dbReference type="GO" id="GO:0006400">
    <property type="term" value="P:tRNA modification"/>
    <property type="evidence" value="ECO:0007669"/>
    <property type="project" value="UniProtKB-UniRule"/>
</dbReference>
<evidence type="ECO:0000313" key="5">
    <source>
        <dbReference type="Proteomes" id="UP000319280"/>
    </source>
</evidence>
<dbReference type="PANTHER" id="PTHR37825">
    <property type="entry name" value="TRNA(MET) CYTIDINE ACETATE LIGASE"/>
    <property type="match status" value="1"/>
</dbReference>
<sequence>MKACGLIVEYNPFHNGHVYHVRQSRDASNADCLIAVMSGSFLQRGEPAIIDKFHRTKAALLEGVDIVLELPYLYAVQSSDLFAEGAVRTLHESGVSSICFGSESGNTQHFMEGYDVFKQNEPFYRELLQDYLKQGIAFPEASRLAYQKIGLTTEEMDLSQPNNILGFSYVQTIMDAHLPITPLAIKRKKSNYHDEEITGPIASATSIRSKLLAEHDISGDVAATMPDATIRQLHEYKRQAGCWHAWEGYFHFIHYRVMTMTTEELAAIHGVDEGLEYRIKKTAQGVTSFYEWMQRIKTKRYTWTRLQRMFSHILTNTTKTDMYQLKNKTTVPYVRLLGMTRNGQTYLNAQKKEMNVPLVSKLSHHMNPLLCIEEKASNAYYSMLPADKREKLRKQELQPPIMIN</sequence>
<dbReference type="GO" id="GO:0000049">
    <property type="term" value="F:tRNA binding"/>
    <property type="evidence" value="ECO:0007669"/>
    <property type="project" value="UniProtKB-KW"/>
</dbReference>
<comment type="subcellular location">
    <subcellularLocation>
        <location evidence="3">Cytoplasm</location>
    </subcellularLocation>
</comment>
<dbReference type="Pfam" id="PF05636">
    <property type="entry name" value="HIGH_NTase1"/>
    <property type="match status" value="1"/>
</dbReference>
<evidence type="ECO:0000313" key="4">
    <source>
        <dbReference type="EMBL" id="TRM12295.1"/>
    </source>
</evidence>
<evidence type="ECO:0000256" key="2">
    <source>
        <dbReference type="ARBA" id="ARBA00022694"/>
    </source>
</evidence>
<name>A0A549YK86_9BACI</name>
<keyword evidence="3" id="KW-0067">ATP-binding</keyword>
<feature type="binding site" evidence="3">
    <location>
        <position position="101"/>
    </location>
    <ligand>
        <name>ATP</name>
        <dbReference type="ChEBI" id="CHEBI:30616"/>
    </ligand>
</feature>
<gene>
    <name evidence="3" type="primary">tmcAL</name>
    <name evidence="4" type="ORF">FH966_11705</name>
</gene>
<comment type="similarity">
    <text evidence="3">Belongs to the TmcAL family.</text>
</comment>